<evidence type="ECO:0000256" key="3">
    <source>
        <dbReference type="ARBA" id="ARBA00022692"/>
    </source>
</evidence>
<comment type="similarity">
    <text evidence="2">Belongs to the immunoglobulin superfamily. BTN/MOG family.</text>
</comment>
<dbReference type="SMART" id="SM00409">
    <property type="entry name" value="IG"/>
    <property type="match status" value="1"/>
</dbReference>
<dbReference type="Proteomes" id="UP000005225">
    <property type="component" value="Unassembled WGS sequence"/>
</dbReference>
<dbReference type="InterPro" id="IPR007110">
    <property type="entry name" value="Ig-like_dom"/>
</dbReference>
<evidence type="ECO:0000313" key="13">
    <source>
        <dbReference type="Proteomes" id="UP000005225"/>
    </source>
</evidence>
<evidence type="ECO:0000256" key="4">
    <source>
        <dbReference type="ARBA" id="ARBA00022729"/>
    </source>
</evidence>
<keyword evidence="4 9" id="KW-0732">Signal</keyword>
<evidence type="ECO:0000256" key="1">
    <source>
        <dbReference type="ARBA" id="ARBA00004479"/>
    </source>
</evidence>
<name>H0XSQ3_OTOGA</name>
<dbReference type="PANTHER" id="PTHR24100">
    <property type="entry name" value="BUTYROPHILIN"/>
    <property type="match status" value="1"/>
</dbReference>
<dbReference type="eggNOG" id="ENOG502QSRZ">
    <property type="taxonomic scope" value="Eukaryota"/>
</dbReference>
<dbReference type="SUPFAM" id="SSF48726">
    <property type="entry name" value="Immunoglobulin"/>
    <property type="match status" value="2"/>
</dbReference>
<dbReference type="PRINTS" id="PR01407">
    <property type="entry name" value="BUTYPHLNCDUF"/>
</dbReference>
<reference evidence="13" key="1">
    <citation type="submission" date="2011-03" db="EMBL/GenBank/DDBJ databases">
        <title>Version 3 of the genome sequence of Otolemur garnettii (Bushbaby).</title>
        <authorList>
            <consortium name="The Broad Institute Genome Sequencing Platform"/>
            <person name="Di Palma F."/>
            <person name="Johnson J."/>
            <person name="Lander E.S."/>
            <person name="Lindblad-Toh K."/>
            <person name="Jaffe D.B."/>
            <person name="Gnerre S."/>
            <person name="MacCallum I."/>
            <person name="Przybylski D."/>
            <person name="Ribeiro F.J."/>
            <person name="Burton J.N."/>
            <person name="Walker B.J."/>
            <person name="Sharpe T."/>
            <person name="Hall G."/>
        </authorList>
    </citation>
    <scope>NUCLEOTIDE SEQUENCE [LARGE SCALE GENOMIC DNA]</scope>
</reference>
<dbReference type="GO" id="GO:0009897">
    <property type="term" value="C:external side of plasma membrane"/>
    <property type="evidence" value="ECO:0007669"/>
    <property type="project" value="TreeGrafter"/>
</dbReference>
<keyword evidence="3" id="KW-0812">Transmembrane</keyword>
<feature type="chain" id="PRO_5003545383" evidence="9">
    <location>
        <begin position="30"/>
        <end position="512"/>
    </location>
</feature>
<dbReference type="STRING" id="30611.ENSOGAP00000019145"/>
<proteinExistence type="inferred from homology"/>
<feature type="domain" description="Ig-like" evidence="11">
    <location>
        <begin position="24"/>
        <end position="142"/>
    </location>
</feature>
<dbReference type="Pfam" id="PF00622">
    <property type="entry name" value="SPRY"/>
    <property type="match status" value="1"/>
</dbReference>
<evidence type="ECO:0000256" key="9">
    <source>
        <dbReference type="SAM" id="SignalP"/>
    </source>
</evidence>
<evidence type="ECO:0000256" key="7">
    <source>
        <dbReference type="ARBA" id="ARBA00023319"/>
    </source>
</evidence>
<evidence type="ECO:0000256" key="2">
    <source>
        <dbReference type="ARBA" id="ARBA00007591"/>
    </source>
</evidence>
<dbReference type="InterPro" id="IPR050504">
    <property type="entry name" value="IgSF_BTN/MOG"/>
</dbReference>
<dbReference type="InterPro" id="IPR053896">
    <property type="entry name" value="BTN3A2-like_Ig-C"/>
</dbReference>
<dbReference type="InterPro" id="IPR036179">
    <property type="entry name" value="Ig-like_dom_sf"/>
</dbReference>
<dbReference type="OMA" id="ISYTGWR"/>
<dbReference type="Ensembl" id="ENSOGAT00000026601.1">
    <property type="protein sequence ID" value="ENSOGAP00000019145.1"/>
    <property type="gene ID" value="ENSOGAG00000025050.1"/>
</dbReference>
<dbReference type="InterPro" id="IPR043136">
    <property type="entry name" value="B30.2/SPRY_sf"/>
</dbReference>
<evidence type="ECO:0000259" key="10">
    <source>
        <dbReference type="PROSITE" id="PS50188"/>
    </source>
</evidence>
<dbReference type="InterPro" id="IPR001870">
    <property type="entry name" value="B30.2/SPRY"/>
</dbReference>
<dbReference type="AlphaFoldDB" id="H0XSQ3"/>
<dbReference type="Pfam" id="PF07686">
    <property type="entry name" value="V-set"/>
    <property type="match status" value="1"/>
</dbReference>
<feature type="compositionally biased region" description="Basic and acidic residues" evidence="8">
    <location>
        <begin position="286"/>
        <end position="304"/>
    </location>
</feature>
<dbReference type="GO" id="GO:0045062">
    <property type="term" value="P:extrathymic T cell selection"/>
    <property type="evidence" value="ECO:0007669"/>
    <property type="project" value="Ensembl"/>
</dbReference>
<keyword evidence="13" id="KW-1185">Reference proteome</keyword>
<feature type="region of interest" description="Disordered" evidence="8">
    <location>
        <begin position="282"/>
        <end position="304"/>
    </location>
</feature>
<dbReference type="InterPro" id="IPR003877">
    <property type="entry name" value="SPRY_dom"/>
</dbReference>
<dbReference type="InterPro" id="IPR013106">
    <property type="entry name" value="Ig_V-set"/>
</dbReference>
<dbReference type="Gene3D" id="2.60.40.10">
    <property type="entry name" value="Immunoglobulins"/>
    <property type="match status" value="2"/>
</dbReference>
<dbReference type="GeneTree" id="ENSGT00940000162079"/>
<dbReference type="SUPFAM" id="SSF49899">
    <property type="entry name" value="Concanavalin A-like lectins/glucanases"/>
    <property type="match status" value="1"/>
</dbReference>
<comment type="subcellular location">
    <subcellularLocation>
        <location evidence="1">Membrane</location>
        <topology evidence="1">Single-pass type I membrane protein</topology>
    </subcellularLocation>
</comment>
<evidence type="ECO:0000313" key="12">
    <source>
        <dbReference type="Ensembl" id="ENSOGAP00000019145.1"/>
    </source>
</evidence>
<dbReference type="GO" id="GO:0050852">
    <property type="term" value="P:T cell receptor signaling pathway"/>
    <property type="evidence" value="ECO:0007669"/>
    <property type="project" value="TreeGrafter"/>
</dbReference>
<feature type="signal peptide" evidence="9">
    <location>
        <begin position="1"/>
        <end position="29"/>
    </location>
</feature>
<dbReference type="InterPro" id="IPR013320">
    <property type="entry name" value="ConA-like_dom_sf"/>
</dbReference>
<dbReference type="InterPro" id="IPR003599">
    <property type="entry name" value="Ig_sub"/>
</dbReference>
<reference evidence="12" key="2">
    <citation type="submission" date="2025-08" db="UniProtKB">
        <authorList>
            <consortium name="Ensembl"/>
        </authorList>
    </citation>
    <scope>IDENTIFICATION</scope>
</reference>
<dbReference type="Gene3D" id="2.60.120.920">
    <property type="match status" value="1"/>
</dbReference>
<dbReference type="InterPro" id="IPR013783">
    <property type="entry name" value="Ig-like_fold"/>
</dbReference>
<dbReference type="PANTHER" id="PTHR24100:SF134">
    <property type="entry name" value="BUTYROPHILIN-LIKE PROTEIN 1"/>
    <property type="match status" value="1"/>
</dbReference>
<dbReference type="EMBL" id="AAQR03060319">
    <property type="status" value="NOT_ANNOTATED_CDS"/>
    <property type="molecule type" value="Genomic_DNA"/>
</dbReference>
<accession>H0XSQ3</accession>
<evidence type="ECO:0000259" key="11">
    <source>
        <dbReference type="PROSITE" id="PS50835"/>
    </source>
</evidence>
<sequence>KKMEGFPGFSPASFLLPFLLLQVPTLCSAGFGFSVKASAEPVVVLLGEDAILPCQLYPAQSTAHMHIRWYRAQLSPAVLVFQDRQDLGGEQMLEYRGRAELLGASLGRGDATLQIRRARTSDHGQYRCRVEDGDVFQEATVELHVIGLGSVPHIYMMGPEEGGIRVLCSSGGWFPSPKVQWRDTAGVKLPSLPESQSQDGDGLFRVVASLVVKDSSVGNVTCSIQNLLSGQEKASAIFLPEPFFPRVSPWKVALAGTLPVIGILLSGLSYVGWKQHQAKKRAIKEKKKESQETDQMRSEKESVLKDQEKLEAELERRKKLYHEDWKKALIYPDWRKEYFKPEIYNGDPLFSFLALVSLNHEIFDQNNSDPKRKENCNEEIQGDGNLITLEKKDFKSGQYYWEVDKMDTDEWTLGIYEEHEEENGLSKEASKKFRVLVKRGCEYRALAYCSQNIALEESLLIKEHPQKIVIFLDYEDSNLSFYDVASGAHIFSFTQPSFSGSVNPYFKHKAIE</sequence>
<dbReference type="SMART" id="SM00406">
    <property type="entry name" value="IGv"/>
    <property type="match status" value="1"/>
</dbReference>
<keyword evidence="6" id="KW-0472">Membrane</keyword>
<evidence type="ECO:0000256" key="8">
    <source>
        <dbReference type="SAM" id="MobiDB-lite"/>
    </source>
</evidence>
<dbReference type="GO" id="GO:0005102">
    <property type="term" value="F:signaling receptor binding"/>
    <property type="evidence" value="ECO:0007669"/>
    <property type="project" value="TreeGrafter"/>
</dbReference>
<dbReference type="PROSITE" id="PS50188">
    <property type="entry name" value="B302_SPRY"/>
    <property type="match status" value="1"/>
</dbReference>
<evidence type="ECO:0000256" key="5">
    <source>
        <dbReference type="ARBA" id="ARBA00022989"/>
    </source>
</evidence>
<dbReference type="GO" id="GO:0001817">
    <property type="term" value="P:regulation of cytokine production"/>
    <property type="evidence" value="ECO:0007669"/>
    <property type="project" value="TreeGrafter"/>
</dbReference>
<feature type="domain" description="Ig-like" evidence="11">
    <location>
        <begin position="152"/>
        <end position="238"/>
    </location>
</feature>
<protein>
    <submittedName>
        <fullName evidence="12">Uncharacterized protein</fullName>
    </submittedName>
</protein>
<dbReference type="FunFam" id="2.60.40.10:FF:000208">
    <property type="entry name" value="Butyrophilin subfamily 1 member A1"/>
    <property type="match status" value="1"/>
</dbReference>
<dbReference type="FunFam" id="2.60.40.10:FF:000088">
    <property type="entry name" value="Butyrophilin subfamily 1 member A1"/>
    <property type="match status" value="1"/>
</dbReference>
<dbReference type="InterPro" id="IPR003879">
    <property type="entry name" value="Butyrophylin_SPRY"/>
</dbReference>
<dbReference type="PROSITE" id="PS50835">
    <property type="entry name" value="IG_LIKE"/>
    <property type="match status" value="2"/>
</dbReference>
<reference evidence="12" key="3">
    <citation type="submission" date="2025-09" db="UniProtKB">
        <authorList>
            <consortium name="Ensembl"/>
        </authorList>
    </citation>
    <scope>IDENTIFICATION</scope>
</reference>
<keyword evidence="5" id="KW-1133">Transmembrane helix</keyword>
<dbReference type="InParanoid" id="H0XSQ3"/>
<feature type="domain" description="B30.2/SPRY" evidence="10">
    <location>
        <begin position="324"/>
        <end position="512"/>
    </location>
</feature>
<dbReference type="Pfam" id="PF22705">
    <property type="entry name" value="C2-set_3"/>
    <property type="match status" value="1"/>
</dbReference>
<organism evidence="12 13">
    <name type="scientific">Otolemur garnettii</name>
    <name type="common">Small-eared galago</name>
    <name type="synonym">Garnett's greater bushbaby</name>
    <dbReference type="NCBI Taxonomy" id="30611"/>
    <lineage>
        <taxon>Eukaryota</taxon>
        <taxon>Metazoa</taxon>
        <taxon>Chordata</taxon>
        <taxon>Craniata</taxon>
        <taxon>Vertebrata</taxon>
        <taxon>Euteleostomi</taxon>
        <taxon>Mammalia</taxon>
        <taxon>Eutheria</taxon>
        <taxon>Euarchontoglires</taxon>
        <taxon>Primates</taxon>
        <taxon>Strepsirrhini</taxon>
        <taxon>Lorisiformes</taxon>
        <taxon>Galagidae</taxon>
        <taxon>Otolemur</taxon>
    </lineage>
</organism>
<dbReference type="HOGENOM" id="CLU_013137_22_2_1"/>
<evidence type="ECO:0000256" key="6">
    <source>
        <dbReference type="ARBA" id="ARBA00023136"/>
    </source>
</evidence>
<keyword evidence="7" id="KW-0393">Immunoglobulin domain</keyword>